<feature type="region of interest" description="Disordered" evidence="1">
    <location>
        <begin position="1"/>
        <end position="112"/>
    </location>
</feature>
<accession>A0ABT7A6Z3</accession>
<evidence type="ECO:0000256" key="1">
    <source>
        <dbReference type="SAM" id="MobiDB-lite"/>
    </source>
</evidence>
<comment type="caution">
    <text evidence="2">The sequence shown here is derived from an EMBL/GenBank/DDBJ whole genome shotgun (WGS) entry which is preliminary data.</text>
</comment>
<protein>
    <submittedName>
        <fullName evidence="2">DEAD/DEAH box helicase</fullName>
    </submittedName>
</protein>
<keyword evidence="3" id="KW-1185">Reference proteome</keyword>
<name>A0ABT7A6Z3_9ACTN</name>
<keyword evidence="2" id="KW-0547">Nucleotide-binding</keyword>
<dbReference type="GO" id="GO:0004386">
    <property type="term" value="F:helicase activity"/>
    <property type="evidence" value="ECO:0007669"/>
    <property type="project" value="UniProtKB-KW"/>
</dbReference>
<keyword evidence="2" id="KW-0067">ATP-binding</keyword>
<evidence type="ECO:0000313" key="2">
    <source>
        <dbReference type="EMBL" id="MDJ1137118.1"/>
    </source>
</evidence>
<proteinExistence type="predicted"/>
<feature type="compositionally biased region" description="Polar residues" evidence="1">
    <location>
        <begin position="64"/>
        <end position="74"/>
    </location>
</feature>
<feature type="compositionally biased region" description="Basic and acidic residues" evidence="1">
    <location>
        <begin position="77"/>
        <end position="88"/>
    </location>
</feature>
<dbReference type="EMBL" id="JANCPR020000051">
    <property type="protein sequence ID" value="MDJ1137118.1"/>
    <property type="molecule type" value="Genomic_DNA"/>
</dbReference>
<dbReference type="RefSeq" id="WP_274041254.1">
    <property type="nucleotide sequence ID" value="NZ_JANCPR020000051.1"/>
</dbReference>
<feature type="compositionally biased region" description="Basic and acidic residues" evidence="1">
    <location>
        <begin position="30"/>
        <end position="48"/>
    </location>
</feature>
<dbReference type="Proteomes" id="UP001214441">
    <property type="component" value="Unassembled WGS sequence"/>
</dbReference>
<evidence type="ECO:0000313" key="3">
    <source>
        <dbReference type="Proteomes" id="UP001214441"/>
    </source>
</evidence>
<organism evidence="2 3">
    <name type="scientific">Streptomyces iconiensis</name>
    <dbReference type="NCBI Taxonomy" id="1384038"/>
    <lineage>
        <taxon>Bacteria</taxon>
        <taxon>Bacillati</taxon>
        <taxon>Actinomycetota</taxon>
        <taxon>Actinomycetes</taxon>
        <taxon>Kitasatosporales</taxon>
        <taxon>Streptomycetaceae</taxon>
        <taxon>Streptomyces</taxon>
    </lineage>
</organism>
<sequence>MSKRQPDQAGNRADQARGPQERQISGGMPRHPDDEELARMTEAERVDAGVDDYNPDEVPPATDTEPSQRVTDSGQYAEERAEVDRELGEGELDPDQLAARRDREAFPPTRYS</sequence>
<keyword evidence="2" id="KW-0378">Hydrolase</keyword>
<reference evidence="2 3" key="1">
    <citation type="submission" date="2023-05" db="EMBL/GenBank/DDBJ databases">
        <title>Streptantibioticus silvisoli sp. nov., acidotolerant actinomycetes 1 from pine litter.</title>
        <authorList>
            <person name="Swiecimska M."/>
            <person name="Golinska P."/>
            <person name="Sangal V."/>
            <person name="Wachnowicz B."/>
            <person name="Goodfellow M."/>
        </authorList>
    </citation>
    <scope>NUCLEOTIDE SEQUENCE [LARGE SCALE GENOMIC DNA]</scope>
    <source>
        <strain evidence="2 3">DSM 42109</strain>
    </source>
</reference>
<gene>
    <name evidence="2" type="ORF">NMN56_035280</name>
</gene>
<keyword evidence="2" id="KW-0347">Helicase</keyword>